<evidence type="ECO:0000256" key="1">
    <source>
        <dbReference type="SAM" id="MobiDB-lite"/>
    </source>
</evidence>
<gene>
    <name evidence="2" type="ORF">B4135_2148</name>
</gene>
<accession>A0A150M3Q0</accession>
<protein>
    <submittedName>
        <fullName evidence="2">Uncharacterized protein</fullName>
    </submittedName>
</protein>
<dbReference type="STRING" id="301148.B4135_2148"/>
<dbReference type="AlphaFoldDB" id="A0A150M3Q0"/>
<feature type="region of interest" description="Disordered" evidence="1">
    <location>
        <begin position="36"/>
        <end position="64"/>
    </location>
</feature>
<evidence type="ECO:0000313" key="3">
    <source>
        <dbReference type="Proteomes" id="UP000075683"/>
    </source>
</evidence>
<sequence>MVSVMGGHHPVILAEKMNGCRHFVFIWRRSSVPFRSKKTARKPGRDRFSDGLTKSGKAGGRSIL</sequence>
<proteinExistence type="predicted"/>
<comment type="caution">
    <text evidence="2">The sequence shown here is derived from an EMBL/GenBank/DDBJ whole genome shotgun (WGS) entry which is preliminary data.</text>
</comment>
<reference evidence="2 3" key="1">
    <citation type="submission" date="2016-01" db="EMBL/GenBank/DDBJ databases">
        <title>Draft Genome Sequences of Seven Thermophilic Sporeformers Isolated from Foods.</title>
        <authorList>
            <person name="Berendsen E.M."/>
            <person name="Wells-Bennik M.H."/>
            <person name="Krawcyk A.O."/>
            <person name="De Jong A."/>
            <person name="Holsappel S."/>
            <person name="Eijlander R.T."/>
            <person name="Kuipers O.P."/>
        </authorList>
    </citation>
    <scope>NUCLEOTIDE SEQUENCE [LARGE SCALE GENOMIC DNA]</scope>
    <source>
        <strain evidence="2 3">B4135</strain>
    </source>
</reference>
<organism evidence="2 3">
    <name type="scientific">Caldibacillus debilis</name>
    <dbReference type="NCBI Taxonomy" id="301148"/>
    <lineage>
        <taxon>Bacteria</taxon>
        <taxon>Bacillati</taxon>
        <taxon>Bacillota</taxon>
        <taxon>Bacilli</taxon>
        <taxon>Bacillales</taxon>
        <taxon>Bacillaceae</taxon>
        <taxon>Caldibacillus</taxon>
    </lineage>
</organism>
<dbReference type="Proteomes" id="UP000075683">
    <property type="component" value="Unassembled WGS sequence"/>
</dbReference>
<evidence type="ECO:0000313" key="2">
    <source>
        <dbReference type="EMBL" id="KYD19224.1"/>
    </source>
</evidence>
<dbReference type="EMBL" id="LQYT01000043">
    <property type="protein sequence ID" value="KYD19224.1"/>
    <property type="molecule type" value="Genomic_DNA"/>
</dbReference>
<name>A0A150M3Q0_9BACI</name>